<gene>
    <name evidence="1" type="ORF">MML48_5g00019315</name>
</gene>
<sequence>MKSLYIILSILSVISIGNAAKILCVFPAGAHSHYTIGYSLVKGLAAKGHQVTFASPFESKESIKNLKTIYLEDVQKQAEERFSKRSIFDIVNVPALAMIPLVGDMGLWTSEVTYSDKAIQTILNSNETYDAVITEAFATDALQGIAYHFNAPSILVTTIGPSIWTNYVTASPSMYSYMTNPFLAYTQKMTFCQRVINILTAFLQNSLNVIYFFPQQDKILHKYIPDAPNLYELIKNTSLYLFNSDPVLNVPLPLVPNTIEIGGIHIEPPKKLPEDLQKFLDDSKEGVIYFSMGGNLKSKELPQATRDAILRVFSKLKEKVLWKFEEDLPGKPKNVEIRKWLPQQDILAHPNVKLFITHGGLLSTVESLSRGVPVVGIPVFGDQALNMQNAVTRGYGISVPYKEFTEEKLSSALQEMLGNSSYSQIAKEMSTLMNDKQVKQIDKAAYWIEYVIRHKGAPHLRVAAHELTWYQYYSLDVILFLILIKIVLIKVFWIVSRKLCKRLCNKKQTKQKKN</sequence>
<name>A0ACB9T5M0_HOLOL</name>
<protein>
    <submittedName>
        <fullName evidence="1">UDP-glucosyltransferase</fullName>
    </submittedName>
</protein>
<evidence type="ECO:0000313" key="2">
    <source>
        <dbReference type="Proteomes" id="UP001056778"/>
    </source>
</evidence>
<dbReference type="EMBL" id="CM043019">
    <property type="protein sequence ID" value="KAI4462078.1"/>
    <property type="molecule type" value="Genomic_DNA"/>
</dbReference>
<accession>A0ACB9T5M0</accession>
<proteinExistence type="predicted"/>
<keyword evidence="2" id="KW-1185">Reference proteome</keyword>
<comment type="caution">
    <text evidence="1">The sequence shown here is derived from an EMBL/GenBank/DDBJ whole genome shotgun (WGS) entry which is preliminary data.</text>
</comment>
<evidence type="ECO:0000313" key="1">
    <source>
        <dbReference type="EMBL" id="KAI4462078.1"/>
    </source>
</evidence>
<organism evidence="1 2">
    <name type="scientific">Holotrichia oblita</name>
    <name type="common">Chafer beetle</name>
    <dbReference type="NCBI Taxonomy" id="644536"/>
    <lineage>
        <taxon>Eukaryota</taxon>
        <taxon>Metazoa</taxon>
        <taxon>Ecdysozoa</taxon>
        <taxon>Arthropoda</taxon>
        <taxon>Hexapoda</taxon>
        <taxon>Insecta</taxon>
        <taxon>Pterygota</taxon>
        <taxon>Neoptera</taxon>
        <taxon>Endopterygota</taxon>
        <taxon>Coleoptera</taxon>
        <taxon>Polyphaga</taxon>
        <taxon>Scarabaeiformia</taxon>
        <taxon>Scarabaeidae</taxon>
        <taxon>Melolonthinae</taxon>
        <taxon>Holotrichia</taxon>
    </lineage>
</organism>
<reference evidence="1" key="1">
    <citation type="submission" date="2022-04" db="EMBL/GenBank/DDBJ databases">
        <title>Chromosome-scale genome assembly of Holotrichia oblita Faldermann.</title>
        <authorList>
            <person name="Rongchong L."/>
        </authorList>
    </citation>
    <scope>NUCLEOTIDE SEQUENCE</scope>
    <source>
        <strain evidence="1">81SQS9</strain>
    </source>
</reference>
<dbReference type="Proteomes" id="UP001056778">
    <property type="component" value="Chromosome 5"/>
</dbReference>